<feature type="transmembrane region" description="Helical" evidence="1">
    <location>
        <begin position="12"/>
        <end position="36"/>
    </location>
</feature>
<evidence type="ECO:0000259" key="2">
    <source>
        <dbReference type="Pfam" id="PF05425"/>
    </source>
</evidence>
<keyword evidence="1" id="KW-1133">Transmembrane helix</keyword>
<gene>
    <name evidence="3" type="ORF">HMPREF0731_2844</name>
</gene>
<dbReference type="OrthoDB" id="8419862at2"/>
<name>D5RP33_9PROT</name>
<dbReference type="Proteomes" id="UP000005324">
    <property type="component" value="Unassembled WGS sequence"/>
</dbReference>
<dbReference type="AlphaFoldDB" id="D5RP33"/>
<feature type="transmembrane region" description="Helical" evidence="1">
    <location>
        <begin position="57"/>
        <end position="80"/>
    </location>
</feature>
<comment type="caution">
    <text evidence="3">The sequence shown here is derived from an EMBL/GenBank/DDBJ whole genome shotgun (WGS) entry which is preliminary data.</text>
</comment>
<evidence type="ECO:0000256" key="1">
    <source>
        <dbReference type="SAM" id="Phobius"/>
    </source>
</evidence>
<sequence length="157" mass="16996">MTRSDGMTLVYVLHLVFAVLWVGGMAFGMLVLRPALAELPGPQRLAVTQAAHRRFFLLVWHAMPVMLATGYALLFGWYGGFRGTGWHIHTMHLTGLLMSALFLAIFFGPWKTMRAALAAGDMAAAAVASDKVRQLILANLALGLLTVIVAGWGRFGG</sequence>
<dbReference type="GO" id="GO:0016020">
    <property type="term" value="C:membrane"/>
    <property type="evidence" value="ECO:0007669"/>
    <property type="project" value="InterPro"/>
</dbReference>
<feature type="domain" description="Copper resistance protein D" evidence="2">
    <location>
        <begin position="50"/>
        <end position="152"/>
    </location>
</feature>
<dbReference type="Pfam" id="PF05425">
    <property type="entry name" value="CopD"/>
    <property type="match status" value="1"/>
</dbReference>
<keyword evidence="1" id="KW-0812">Transmembrane</keyword>
<keyword evidence="1" id="KW-0472">Membrane</keyword>
<accession>D5RP33</accession>
<reference evidence="3 4" key="1">
    <citation type="submission" date="2010-04" db="EMBL/GenBank/DDBJ databases">
        <authorList>
            <person name="Qin X."/>
            <person name="Bachman B."/>
            <person name="Battles P."/>
            <person name="Bell A."/>
            <person name="Bess C."/>
            <person name="Bickham C."/>
            <person name="Chaboub L."/>
            <person name="Chen D."/>
            <person name="Coyle M."/>
            <person name="Deiros D.R."/>
            <person name="Dinh H."/>
            <person name="Forbes L."/>
            <person name="Fowler G."/>
            <person name="Francisco L."/>
            <person name="Fu Q."/>
            <person name="Gubbala S."/>
            <person name="Hale W."/>
            <person name="Han Y."/>
            <person name="Hemphill L."/>
            <person name="Highlander S.K."/>
            <person name="Hirani K."/>
            <person name="Hogues M."/>
            <person name="Jackson L."/>
            <person name="Jakkamsetti A."/>
            <person name="Javaid M."/>
            <person name="Jiang H."/>
            <person name="Korchina V."/>
            <person name="Kovar C."/>
            <person name="Lara F."/>
            <person name="Lee S."/>
            <person name="Mata R."/>
            <person name="Mathew T."/>
            <person name="Moen C."/>
            <person name="Morales K."/>
            <person name="Munidasa M."/>
            <person name="Nazareth L."/>
            <person name="Ngo R."/>
            <person name="Nguyen L."/>
            <person name="Okwuonu G."/>
            <person name="Ongeri F."/>
            <person name="Patil S."/>
            <person name="Petrosino J."/>
            <person name="Pham C."/>
            <person name="Pham P."/>
            <person name="Pu L.-L."/>
            <person name="Puazo M."/>
            <person name="Raj R."/>
            <person name="Reid J."/>
            <person name="Rouhana J."/>
            <person name="Saada N."/>
            <person name="Shang Y."/>
            <person name="Simmons D."/>
            <person name="Thornton R."/>
            <person name="Warren J."/>
            <person name="Weissenberger G."/>
            <person name="Zhang J."/>
            <person name="Zhang L."/>
            <person name="Zhou C."/>
            <person name="Zhu D."/>
            <person name="Muzny D."/>
            <person name="Worley K."/>
            <person name="Gibbs R."/>
        </authorList>
    </citation>
    <scope>NUCLEOTIDE SEQUENCE [LARGE SCALE GENOMIC DNA]</scope>
    <source>
        <strain evidence="3 4">ATCC 49957</strain>
    </source>
</reference>
<evidence type="ECO:0000313" key="3">
    <source>
        <dbReference type="EMBL" id="EFH10938.1"/>
    </source>
</evidence>
<dbReference type="EMBL" id="ADVL01000598">
    <property type="protein sequence ID" value="EFH10938.1"/>
    <property type="molecule type" value="Genomic_DNA"/>
</dbReference>
<feature type="transmembrane region" description="Helical" evidence="1">
    <location>
        <begin position="86"/>
        <end position="107"/>
    </location>
</feature>
<dbReference type="HOGENOM" id="CLU_106186_1_0_5"/>
<protein>
    <recommendedName>
        <fullName evidence="2">Copper resistance protein D domain-containing protein</fullName>
    </recommendedName>
</protein>
<dbReference type="InterPro" id="IPR008457">
    <property type="entry name" value="Cu-R_CopD_dom"/>
</dbReference>
<evidence type="ECO:0000313" key="4">
    <source>
        <dbReference type="Proteomes" id="UP000005324"/>
    </source>
</evidence>
<keyword evidence="4" id="KW-1185">Reference proteome</keyword>
<organism evidence="3 4">
    <name type="scientific">Pseudoroseomonas cervicalis ATCC 49957</name>
    <dbReference type="NCBI Taxonomy" id="525371"/>
    <lineage>
        <taxon>Bacteria</taxon>
        <taxon>Pseudomonadati</taxon>
        <taxon>Pseudomonadota</taxon>
        <taxon>Alphaproteobacteria</taxon>
        <taxon>Acetobacterales</taxon>
        <taxon>Roseomonadaceae</taxon>
        <taxon>Roseomonas</taxon>
    </lineage>
</organism>
<proteinExistence type="predicted"/>
<feature type="transmembrane region" description="Helical" evidence="1">
    <location>
        <begin position="135"/>
        <end position="155"/>
    </location>
</feature>